<dbReference type="SUPFAM" id="SSF46934">
    <property type="entry name" value="UBA-like"/>
    <property type="match status" value="1"/>
</dbReference>
<reference evidence="3 4" key="1">
    <citation type="journal article" date="2019" name="PLoS Pathog.">
        <title>Genome sequence of the bovine parasite Schistosoma bovis Tanzania.</title>
        <authorList>
            <person name="Oey H."/>
            <person name="Zakrzewski M."/>
            <person name="Gobert G."/>
            <person name="Gravermann K."/>
            <person name="Stoye J."/>
            <person name="Jones M."/>
            <person name="Mcmanus D."/>
            <person name="Krause L."/>
        </authorList>
    </citation>
    <scope>NUCLEOTIDE SEQUENCE [LARGE SCALE GENOMIC DNA]</scope>
    <source>
        <strain evidence="3 4">TAN1997</strain>
    </source>
</reference>
<dbReference type="GO" id="GO:0043161">
    <property type="term" value="P:proteasome-mediated ubiquitin-dependent protein catabolic process"/>
    <property type="evidence" value="ECO:0007669"/>
    <property type="project" value="TreeGrafter"/>
</dbReference>
<sequence>MLSHKVSTKCIREFCQVTGSDEETARSFLSACNNNLELAVSLYMDDPSRVPSQSSTEEYRTPIPQRNEQLLPVVVPLLPDHLQNSPLMQTRRRAFVAEDSDDNSDDDTITSGARCQPFEKSQLASKSAELAAQEKHQWLLVSIHDEGCFECHLLNRDVWKDPKIYQLIKRHCTFVQIPVDSSEGLRFRSSYSYVQSASHIAILDPFTGEQKMMWTHLNDPKIVYDVCCPHFQLVNVLIIYYHSCLNLLVYQFIQHTTLTNPNSNTDVINTTAINDGQYSSSIGSISLSGNGRTDSTSIDNRFTNSVPQTGIRRRPAEVANAEMHQQFNHFNLKRPRLQTSDNVHSSDVEYIDLSNSVHSSQINCTTTSPLDLTEEEQLQLAIEASKKEAKRQLFTDDSEIVLTDDEDDDDDNDEEYMNGNRRLDTDIDQQQCDHEQDKKQYTHNTYEDDDCVVVDYPKKPSSSSFVSSTTAFITARRPLRPSEKLSESTSNNDLKSDILTVLPTPAPGEAVMELLFRLPDGNREVHRLHPTLKLQDLHSYFEYRGYPINRYEIVRIHPNLCLSSMHQSISLTVAGLSTKDTLFIQER</sequence>
<dbReference type="PANTHER" id="PTHR23322">
    <property type="entry name" value="FAS-ASSOCIATED PROTEIN"/>
    <property type="match status" value="1"/>
</dbReference>
<dbReference type="Pfam" id="PF14555">
    <property type="entry name" value="UBA_4"/>
    <property type="match status" value="1"/>
</dbReference>
<dbReference type="Pfam" id="PF00789">
    <property type="entry name" value="UBX"/>
    <property type="match status" value="1"/>
</dbReference>
<name>A0A430QKW9_SCHBO</name>
<feature type="compositionally biased region" description="Basic and acidic residues" evidence="1">
    <location>
        <begin position="421"/>
        <end position="440"/>
    </location>
</feature>
<feature type="compositionally biased region" description="Acidic residues" evidence="1">
    <location>
        <begin position="398"/>
        <end position="416"/>
    </location>
</feature>
<dbReference type="Gene3D" id="3.10.20.90">
    <property type="entry name" value="Phosphatidylinositol 3-kinase Catalytic Subunit, Chain A, domain 1"/>
    <property type="match status" value="1"/>
</dbReference>
<dbReference type="InterPro" id="IPR001012">
    <property type="entry name" value="UBX_dom"/>
</dbReference>
<dbReference type="GO" id="GO:0043130">
    <property type="term" value="F:ubiquitin binding"/>
    <property type="evidence" value="ECO:0007669"/>
    <property type="project" value="TreeGrafter"/>
</dbReference>
<dbReference type="Gene3D" id="1.10.8.10">
    <property type="entry name" value="DNA helicase RuvA subunit, C-terminal domain"/>
    <property type="match status" value="1"/>
</dbReference>
<comment type="caution">
    <text evidence="3">The sequence shown here is derived from an EMBL/GenBank/DDBJ whole genome shotgun (WGS) entry which is preliminary data.</text>
</comment>
<dbReference type="AlphaFoldDB" id="A0A430QKW9"/>
<dbReference type="SUPFAM" id="SSF54236">
    <property type="entry name" value="Ubiquitin-like"/>
    <property type="match status" value="1"/>
</dbReference>
<evidence type="ECO:0000313" key="3">
    <source>
        <dbReference type="EMBL" id="RTG88329.1"/>
    </source>
</evidence>
<dbReference type="PROSITE" id="PS50033">
    <property type="entry name" value="UBX"/>
    <property type="match status" value="1"/>
</dbReference>
<dbReference type="InterPro" id="IPR050730">
    <property type="entry name" value="UBX_domain-protein"/>
</dbReference>
<evidence type="ECO:0000259" key="2">
    <source>
        <dbReference type="PROSITE" id="PS50033"/>
    </source>
</evidence>
<dbReference type="STRING" id="6184.A0A430QKW9"/>
<dbReference type="SUPFAM" id="SSF52833">
    <property type="entry name" value="Thioredoxin-like"/>
    <property type="match status" value="1"/>
</dbReference>
<organism evidence="3 4">
    <name type="scientific">Schistosoma bovis</name>
    <name type="common">Blood fluke</name>
    <dbReference type="NCBI Taxonomy" id="6184"/>
    <lineage>
        <taxon>Eukaryota</taxon>
        <taxon>Metazoa</taxon>
        <taxon>Spiralia</taxon>
        <taxon>Lophotrochozoa</taxon>
        <taxon>Platyhelminthes</taxon>
        <taxon>Trematoda</taxon>
        <taxon>Digenea</taxon>
        <taxon>Strigeidida</taxon>
        <taxon>Schistosomatoidea</taxon>
        <taxon>Schistosomatidae</taxon>
        <taxon>Schistosoma</taxon>
    </lineage>
</organism>
<feature type="region of interest" description="Disordered" evidence="1">
    <location>
        <begin position="398"/>
        <end position="443"/>
    </location>
</feature>
<dbReference type="CDD" id="cd02958">
    <property type="entry name" value="UAS"/>
    <property type="match status" value="1"/>
</dbReference>
<protein>
    <recommendedName>
        <fullName evidence="2">UBX domain-containing protein</fullName>
    </recommendedName>
</protein>
<dbReference type="Gene3D" id="3.40.30.10">
    <property type="entry name" value="Glutaredoxin"/>
    <property type="match status" value="1"/>
</dbReference>
<proteinExistence type="predicted"/>
<dbReference type="GO" id="GO:0005634">
    <property type="term" value="C:nucleus"/>
    <property type="evidence" value="ECO:0007669"/>
    <property type="project" value="TreeGrafter"/>
</dbReference>
<feature type="domain" description="UBX" evidence="2">
    <location>
        <begin position="507"/>
        <end position="584"/>
    </location>
</feature>
<evidence type="ECO:0000313" key="4">
    <source>
        <dbReference type="Proteomes" id="UP000290809"/>
    </source>
</evidence>
<dbReference type="InterPro" id="IPR029071">
    <property type="entry name" value="Ubiquitin-like_domsf"/>
</dbReference>
<evidence type="ECO:0000256" key="1">
    <source>
        <dbReference type="SAM" id="MobiDB-lite"/>
    </source>
</evidence>
<dbReference type="Pfam" id="PF13899">
    <property type="entry name" value="Thioredoxin_7"/>
    <property type="match status" value="1"/>
</dbReference>
<keyword evidence="4" id="KW-1185">Reference proteome</keyword>
<dbReference type="CDD" id="cd14345">
    <property type="entry name" value="UBA_UBXD7"/>
    <property type="match status" value="1"/>
</dbReference>
<dbReference type="InterPro" id="IPR003903">
    <property type="entry name" value="UIM_dom"/>
</dbReference>
<dbReference type="EMBL" id="QMKO01001590">
    <property type="protein sequence ID" value="RTG88329.1"/>
    <property type="molecule type" value="Genomic_DNA"/>
</dbReference>
<accession>A0A430QKW9</accession>
<dbReference type="InterPro" id="IPR036249">
    <property type="entry name" value="Thioredoxin-like_sf"/>
</dbReference>
<dbReference type="InterPro" id="IPR009060">
    <property type="entry name" value="UBA-like_sf"/>
</dbReference>
<gene>
    <name evidence="3" type="ORF">DC041_0008817</name>
</gene>
<dbReference type="PANTHER" id="PTHR23322:SF6">
    <property type="entry name" value="UBX DOMAIN-CONTAINING PROTEIN 7"/>
    <property type="match status" value="1"/>
</dbReference>
<dbReference type="PROSITE" id="PS50330">
    <property type="entry name" value="UIM"/>
    <property type="match status" value="1"/>
</dbReference>
<dbReference type="Proteomes" id="UP000290809">
    <property type="component" value="Unassembled WGS sequence"/>
</dbReference>